<dbReference type="InterPro" id="IPR012337">
    <property type="entry name" value="RNaseH-like_sf"/>
</dbReference>
<evidence type="ECO:0000259" key="2">
    <source>
        <dbReference type="Pfam" id="PF18701"/>
    </source>
</evidence>
<organism evidence="3 4">
    <name type="scientific">Ancylostoma ceylanicum</name>
    <dbReference type="NCBI Taxonomy" id="53326"/>
    <lineage>
        <taxon>Eukaryota</taxon>
        <taxon>Metazoa</taxon>
        <taxon>Ecdysozoa</taxon>
        <taxon>Nematoda</taxon>
        <taxon>Chromadorea</taxon>
        <taxon>Rhabditida</taxon>
        <taxon>Rhabditina</taxon>
        <taxon>Rhabditomorpha</taxon>
        <taxon>Strongyloidea</taxon>
        <taxon>Ancylostomatidae</taxon>
        <taxon>Ancylostomatinae</taxon>
        <taxon>Ancylostoma</taxon>
    </lineage>
</organism>
<reference evidence="4" key="1">
    <citation type="journal article" date="2015" name="Nat. Genet.">
        <title>The genome and transcriptome of the zoonotic hookworm Ancylostoma ceylanicum identify infection-specific gene families.</title>
        <authorList>
            <person name="Schwarz E.M."/>
            <person name="Hu Y."/>
            <person name="Antoshechkin I."/>
            <person name="Miller M.M."/>
            <person name="Sternberg P.W."/>
            <person name="Aroian R.V."/>
        </authorList>
    </citation>
    <scope>NUCLEOTIDE SEQUENCE</scope>
    <source>
        <strain evidence="4">HY135</strain>
    </source>
</reference>
<feature type="region of interest" description="Disordered" evidence="1">
    <location>
        <begin position="345"/>
        <end position="370"/>
    </location>
</feature>
<proteinExistence type="predicted"/>
<dbReference type="SUPFAM" id="SSF53098">
    <property type="entry name" value="Ribonuclease H-like"/>
    <property type="match status" value="1"/>
</dbReference>
<dbReference type="Gene3D" id="3.30.420.10">
    <property type="entry name" value="Ribonuclease H-like superfamily/Ribonuclease H"/>
    <property type="match status" value="1"/>
</dbReference>
<dbReference type="EMBL" id="JARK01000611">
    <property type="protein sequence ID" value="EYC35618.1"/>
    <property type="molecule type" value="Genomic_DNA"/>
</dbReference>
<dbReference type="InterPro" id="IPR036397">
    <property type="entry name" value="RNaseH_sf"/>
</dbReference>
<name>A0A016W9F4_9BILA</name>
<feature type="compositionally biased region" description="Polar residues" evidence="1">
    <location>
        <begin position="354"/>
        <end position="366"/>
    </location>
</feature>
<evidence type="ECO:0000256" key="1">
    <source>
        <dbReference type="SAM" id="MobiDB-lite"/>
    </source>
</evidence>
<evidence type="ECO:0000313" key="4">
    <source>
        <dbReference type="Proteomes" id="UP000024635"/>
    </source>
</evidence>
<dbReference type="Proteomes" id="UP000024635">
    <property type="component" value="Unassembled WGS sequence"/>
</dbReference>
<protein>
    <recommendedName>
        <fullName evidence="2">DUF5641 domain-containing protein</fullName>
    </recommendedName>
</protein>
<gene>
    <name evidence="3" type="primary">Acey_s1011.g3387</name>
    <name evidence="3" type="ORF">Y032_1011g3387</name>
</gene>
<feature type="domain" description="DUF5641" evidence="2">
    <location>
        <begin position="166"/>
        <end position="233"/>
    </location>
</feature>
<dbReference type="InterPro" id="IPR040676">
    <property type="entry name" value="DUF5641"/>
</dbReference>
<dbReference type="GO" id="GO:0003676">
    <property type="term" value="F:nucleic acid binding"/>
    <property type="evidence" value="ECO:0007669"/>
    <property type="project" value="InterPro"/>
</dbReference>
<dbReference type="AlphaFoldDB" id="A0A016W9F4"/>
<comment type="caution">
    <text evidence="3">The sequence shown here is derived from an EMBL/GenBank/DDBJ whole genome shotgun (WGS) entry which is preliminary data.</text>
</comment>
<feature type="domain" description="DUF5641" evidence="2">
    <location>
        <begin position="246"/>
        <end position="340"/>
    </location>
</feature>
<accession>A0A016W9F4</accession>
<dbReference type="OrthoDB" id="5870116at2759"/>
<keyword evidence="4" id="KW-1185">Reference proteome</keyword>
<sequence length="700" mass="79771">MSAKTLLHTLRRFFATIAYPRWIVCDNSRTFKSIAKLHESLSMGNEEKTDIVDYCARRKIDFKFIPSYSLWQGGLYEKMIHVFKISFKHALNNRRLKIQEILTIAKESEAIVNSRPLTYVSEENYVPPLRPIDFLRPWTPISMPRLSEPETEWTARTATKEQLLQEWKTTNETLNRFGSRWCSEYLTSLREQYRTTHPHPRCFSEFTPKKDDIVLIQDKTLERGQWQIGQITSSPRTATKEQLLQEWKTTNETLNRFWSRWCSEYLTSLREQYRTTHPHPRYFSESTPKKDDIVLIQDKTLERGQWQIGQITSSSDGFQRSAEVRLPSRRLITRPINQLYKFEVESGKEHETEQSTASPDTPTQNGKGHPMMTRSKTLLKNAATLLTLITIFTSCGTTDAKTRCPSELTVPKTVIYATNCVSKGVAIAKYQLDGKDKLCCTSSRTASSKVSAIPFEIASYVPSHVCSFQPSSKCDSKKKIGTFNQVELYDGTLLVVPELHIAIKEYLDPEDFVCFDLEGSQQPPKQPYTGTSYFCDKNECHDNAPLFCTFGAPSAIFTTPTGSFVMKAWGITTRTYYGHLPYTSPNVTISITCVKGGAEVTTNLPVDALEACIGNYCLFVTNSTDSQVIFPTSLIAFDYDVDISVWSSGKLIQRKQLHCKAHAVCELMECTFCLEFMYNSHCWTKVQLAMSGIIAISILT</sequence>
<dbReference type="PANTHER" id="PTHR47331">
    <property type="entry name" value="PHD-TYPE DOMAIN-CONTAINING PROTEIN"/>
    <property type="match status" value="1"/>
</dbReference>
<evidence type="ECO:0000313" key="3">
    <source>
        <dbReference type="EMBL" id="EYC35618.1"/>
    </source>
</evidence>
<dbReference type="Pfam" id="PF18701">
    <property type="entry name" value="DUF5641"/>
    <property type="match status" value="2"/>
</dbReference>
<dbReference type="STRING" id="53326.A0A016W9F4"/>